<dbReference type="InterPro" id="IPR018060">
    <property type="entry name" value="HTH_AraC"/>
</dbReference>
<dbReference type="Pfam" id="PF01965">
    <property type="entry name" value="DJ-1_PfpI"/>
    <property type="match status" value="1"/>
</dbReference>
<dbReference type="PANTHER" id="PTHR43130">
    <property type="entry name" value="ARAC-FAMILY TRANSCRIPTIONAL REGULATOR"/>
    <property type="match status" value="1"/>
</dbReference>
<proteinExistence type="predicted"/>
<dbReference type="InterPro" id="IPR009057">
    <property type="entry name" value="Homeodomain-like_sf"/>
</dbReference>
<evidence type="ECO:0000256" key="2">
    <source>
        <dbReference type="ARBA" id="ARBA00023163"/>
    </source>
</evidence>
<dbReference type="RefSeq" id="WP_099860904.1">
    <property type="nucleotide sequence ID" value="NZ_PEOG01000016.1"/>
</dbReference>
<accession>A0A2G9CBL5</accession>
<reference evidence="5 6" key="1">
    <citation type="submission" date="2017-11" db="EMBL/GenBank/DDBJ databases">
        <title>Draft genome sequence of Mitsuaria sp. HWN-4.</title>
        <authorList>
            <person name="Gundlapally S.R."/>
        </authorList>
    </citation>
    <scope>NUCLEOTIDE SEQUENCE [LARGE SCALE GENOMIC DNA]</scope>
    <source>
        <strain evidence="5 6">HWN-4</strain>
    </source>
</reference>
<comment type="caution">
    <text evidence="5">The sequence shown here is derived from an EMBL/GenBank/DDBJ whole genome shotgun (WGS) entry which is preliminary data.</text>
</comment>
<dbReference type="InterPro" id="IPR002818">
    <property type="entry name" value="DJ-1/PfpI"/>
</dbReference>
<feature type="compositionally biased region" description="Basic residues" evidence="3">
    <location>
        <begin position="328"/>
        <end position="338"/>
    </location>
</feature>
<dbReference type="SUPFAM" id="SSF52317">
    <property type="entry name" value="Class I glutamine amidotransferase-like"/>
    <property type="match status" value="1"/>
</dbReference>
<evidence type="ECO:0000259" key="4">
    <source>
        <dbReference type="PROSITE" id="PS01124"/>
    </source>
</evidence>
<dbReference type="Gene3D" id="3.40.50.880">
    <property type="match status" value="1"/>
</dbReference>
<keyword evidence="1" id="KW-0805">Transcription regulation</keyword>
<organism evidence="5 6">
    <name type="scientific">Roseateles chitinivorans</name>
    <dbReference type="NCBI Taxonomy" id="2917965"/>
    <lineage>
        <taxon>Bacteria</taxon>
        <taxon>Pseudomonadati</taxon>
        <taxon>Pseudomonadota</taxon>
        <taxon>Betaproteobacteria</taxon>
        <taxon>Burkholderiales</taxon>
        <taxon>Sphaerotilaceae</taxon>
        <taxon>Roseateles</taxon>
    </lineage>
</organism>
<evidence type="ECO:0000256" key="1">
    <source>
        <dbReference type="ARBA" id="ARBA00023015"/>
    </source>
</evidence>
<keyword evidence="6" id="KW-1185">Reference proteome</keyword>
<evidence type="ECO:0000256" key="3">
    <source>
        <dbReference type="SAM" id="MobiDB-lite"/>
    </source>
</evidence>
<dbReference type="PROSITE" id="PS01124">
    <property type="entry name" value="HTH_ARAC_FAMILY_2"/>
    <property type="match status" value="1"/>
</dbReference>
<keyword evidence="2" id="KW-0804">Transcription</keyword>
<feature type="region of interest" description="Disordered" evidence="3">
    <location>
        <begin position="317"/>
        <end position="338"/>
    </location>
</feature>
<dbReference type="GO" id="GO:0043565">
    <property type="term" value="F:sequence-specific DNA binding"/>
    <property type="evidence" value="ECO:0007669"/>
    <property type="project" value="InterPro"/>
</dbReference>
<dbReference type="PANTHER" id="PTHR43130:SF3">
    <property type="entry name" value="HTH-TYPE TRANSCRIPTIONAL REGULATOR RV1931C"/>
    <property type="match status" value="1"/>
</dbReference>
<dbReference type="EMBL" id="PEOG01000016">
    <property type="protein sequence ID" value="PIM53793.1"/>
    <property type="molecule type" value="Genomic_DNA"/>
</dbReference>
<dbReference type="InterPro" id="IPR052158">
    <property type="entry name" value="INH-QAR"/>
</dbReference>
<dbReference type="OrthoDB" id="9794896at2"/>
<dbReference type="GO" id="GO:0003700">
    <property type="term" value="F:DNA-binding transcription factor activity"/>
    <property type="evidence" value="ECO:0007669"/>
    <property type="project" value="InterPro"/>
</dbReference>
<feature type="domain" description="HTH araC/xylS-type" evidence="4">
    <location>
        <begin position="248"/>
        <end position="338"/>
    </location>
</feature>
<evidence type="ECO:0000313" key="6">
    <source>
        <dbReference type="Proteomes" id="UP000231501"/>
    </source>
</evidence>
<gene>
    <name evidence="5" type="ORF">CS062_07555</name>
</gene>
<name>A0A2G9CBL5_9BURK</name>
<dbReference type="Proteomes" id="UP000231501">
    <property type="component" value="Unassembled WGS sequence"/>
</dbReference>
<evidence type="ECO:0000313" key="5">
    <source>
        <dbReference type="EMBL" id="PIM53793.1"/>
    </source>
</evidence>
<dbReference type="SUPFAM" id="SSF46689">
    <property type="entry name" value="Homeodomain-like"/>
    <property type="match status" value="1"/>
</dbReference>
<dbReference type="SMART" id="SM00342">
    <property type="entry name" value="HTH_ARAC"/>
    <property type="match status" value="1"/>
</dbReference>
<dbReference type="AlphaFoldDB" id="A0A2G9CBL5"/>
<protein>
    <submittedName>
        <fullName evidence="5">AraC family transcriptional regulator</fullName>
    </submittedName>
</protein>
<dbReference type="Gene3D" id="1.10.10.60">
    <property type="entry name" value="Homeodomain-like"/>
    <property type="match status" value="1"/>
</dbReference>
<sequence length="338" mass="36749">MSFPAFPPTSRRPDDGPVDVWILVERHTLLLDLAGAAEALRLANQALRRRGEPEAFRLRYCAASPTASSSVGLMLAALEPLPALGRRDWLILSGRRHAHPDDPATGPAEREEELRIERWLHREGTALLAGGEGRLLSICAGALLAARAGLLEGRRCTTHHESLDALRAAAPGAEVQANRVFVLDGPLASSAGITAGIDLVLALIAEHCDEALAGSVAQVMVVYLRRGAQDPELSPMLAHRHHLHPALHRVQDAICGDPRADWSLARMAEVAHVTPRHLTRLFTQHGGTTPLDYLRAIRLELARRELARGQRPAQAALAAGFSSDQQLRRTRRRMNAPA</sequence>
<dbReference type="InterPro" id="IPR029062">
    <property type="entry name" value="Class_I_gatase-like"/>
</dbReference>
<dbReference type="Pfam" id="PF12833">
    <property type="entry name" value="HTH_18"/>
    <property type="match status" value="1"/>
</dbReference>